<protein>
    <recommendedName>
        <fullName evidence="3">Helix-turn-helix protein</fullName>
    </recommendedName>
</protein>
<dbReference type="STRING" id="994479.GCA_000194155_05863"/>
<accession>A0A2N3Y4X1</accession>
<proteinExistence type="predicted"/>
<dbReference type="EMBL" id="PJNB01000001">
    <property type="protein sequence ID" value="PKW17976.1"/>
    <property type="molecule type" value="Genomic_DNA"/>
</dbReference>
<sequence>MPSDAQPTKMAGMEILGVKPRDVVEFVTLMRRLKQESQLTYRQLEERAAARGEILARSTLADVLGGKRLPRPELLTAFVHACGRGSEATAWLDALDVIARREALEHGLGKADSTG</sequence>
<dbReference type="Proteomes" id="UP000233786">
    <property type="component" value="Unassembled WGS sequence"/>
</dbReference>
<name>A0A2N3Y4X1_SACSN</name>
<evidence type="ECO:0000313" key="1">
    <source>
        <dbReference type="EMBL" id="PKW17976.1"/>
    </source>
</evidence>
<dbReference type="AlphaFoldDB" id="A0A2N3Y4X1"/>
<comment type="caution">
    <text evidence="1">The sequence shown here is derived from an EMBL/GenBank/DDBJ whole genome shotgun (WGS) entry which is preliminary data.</text>
</comment>
<organism evidence="1 2">
    <name type="scientific">Saccharopolyspora spinosa</name>
    <dbReference type="NCBI Taxonomy" id="60894"/>
    <lineage>
        <taxon>Bacteria</taxon>
        <taxon>Bacillati</taxon>
        <taxon>Actinomycetota</taxon>
        <taxon>Actinomycetes</taxon>
        <taxon>Pseudonocardiales</taxon>
        <taxon>Pseudonocardiaceae</taxon>
        <taxon>Saccharopolyspora</taxon>
    </lineage>
</organism>
<dbReference type="Pfam" id="PF13560">
    <property type="entry name" value="HTH_31"/>
    <property type="match status" value="1"/>
</dbReference>
<evidence type="ECO:0000313" key="2">
    <source>
        <dbReference type="Proteomes" id="UP000233786"/>
    </source>
</evidence>
<gene>
    <name evidence="1" type="ORF">A8926_6019</name>
</gene>
<reference evidence="1" key="1">
    <citation type="submission" date="2017-12" db="EMBL/GenBank/DDBJ databases">
        <title>Sequencing the genomes of 1000 Actinobacteria strains.</title>
        <authorList>
            <person name="Klenk H.-P."/>
        </authorList>
    </citation>
    <scope>NUCLEOTIDE SEQUENCE [LARGE SCALE GENOMIC DNA]</scope>
    <source>
        <strain evidence="1">DSM 44228</strain>
    </source>
</reference>
<keyword evidence="2" id="KW-1185">Reference proteome</keyword>
<evidence type="ECO:0008006" key="3">
    <source>
        <dbReference type="Google" id="ProtNLM"/>
    </source>
</evidence>